<organism evidence="2 3">
    <name type="scientific">Thraustotheca clavata</name>
    <dbReference type="NCBI Taxonomy" id="74557"/>
    <lineage>
        <taxon>Eukaryota</taxon>
        <taxon>Sar</taxon>
        <taxon>Stramenopiles</taxon>
        <taxon>Oomycota</taxon>
        <taxon>Saprolegniomycetes</taxon>
        <taxon>Saprolegniales</taxon>
        <taxon>Achlyaceae</taxon>
        <taxon>Thraustotheca</taxon>
    </lineage>
</organism>
<keyword evidence="3" id="KW-1185">Reference proteome</keyword>
<dbReference type="OrthoDB" id="69641at2759"/>
<dbReference type="Proteomes" id="UP000243217">
    <property type="component" value="Unassembled WGS sequence"/>
</dbReference>
<sequence>MSIDFCAGDEIVIMKNTFRGFVIALKHSEKVPELLNQMKTHRLVKNYTHLSYAFRVFEMDYSQQDKAVVDMYKMAEGSHDGQTIGAGDKLLYLLQRWDVQNVLLIVCRIDNTLSGSLIVAQTYKLVIESAKLALEQFALNNLEPSEAAKLAMRDHPMQLPKRPELVAKTIEYNGNSKMVDGVCRGEKLGRINHFLADKQVTNQENEKEICTYHKGLAGIGISKEEFTALKAIRMPPKELHMVLVCVGLLINANDVTWTGCKEMLNSSSFCSKLLKVSATNLSKKQVQCIRAVLADGRLVPELVRRVSVVGASLLTWVLGIIDNYDETQLGVNMIEPLRASRYPEPKKSVKAKPKDEEAILLEKAISLEPPAQPRPPEVHTVIPTDLFMPQTTQKIVDHGRLVKRN</sequence>
<dbReference type="InterPro" id="IPR020568">
    <property type="entry name" value="Ribosomal_Su5_D2-typ_SF"/>
</dbReference>
<name>A0A1V9YR87_9STRA</name>
<protein>
    <recommendedName>
        <fullName evidence="1">Impact N-terminal domain-containing protein</fullName>
    </recommendedName>
</protein>
<dbReference type="Gene3D" id="3.30.230.30">
    <property type="entry name" value="Impact, N-terminal domain"/>
    <property type="match status" value="1"/>
</dbReference>
<dbReference type="AlphaFoldDB" id="A0A1V9YR87"/>
<reference evidence="2 3" key="1">
    <citation type="journal article" date="2014" name="Genome Biol. Evol.">
        <title>The secreted proteins of Achlya hypogyna and Thraustotheca clavata identify the ancestral oomycete secretome and reveal gene acquisitions by horizontal gene transfer.</title>
        <authorList>
            <person name="Misner I."/>
            <person name="Blouin N."/>
            <person name="Leonard G."/>
            <person name="Richards T.A."/>
            <person name="Lane C.E."/>
        </authorList>
    </citation>
    <scope>NUCLEOTIDE SEQUENCE [LARGE SCALE GENOMIC DNA]</scope>
    <source>
        <strain evidence="2 3">ATCC 34112</strain>
    </source>
</reference>
<dbReference type="GO" id="GO:0051959">
    <property type="term" value="F:dynein light intermediate chain binding"/>
    <property type="evidence" value="ECO:0007669"/>
    <property type="project" value="InterPro"/>
</dbReference>
<evidence type="ECO:0000313" key="3">
    <source>
        <dbReference type="Proteomes" id="UP000243217"/>
    </source>
</evidence>
<comment type="caution">
    <text evidence="2">The sequence shown here is derived from an EMBL/GenBank/DDBJ whole genome shotgun (WGS) entry which is preliminary data.</text>
</comment>
<dbReference type="InterPro" id="IPR036956">
    <property type="entry name" value="Impact_N_sf"/>
</dbReference>
<dbReference type="STRING" id="74557.A0A1V9YR87"/>
<accession>A0A1V9YR87</accession>
<feature type="domain" description="Impact N-terminal" evidence="1">
    <location>
        <begin position="15"/>
        <end position="108"/>
    </location>
</feature>
<evidence type="ECO:0000259" key="1">
    <source>
        <dbReference type="Pfam" id="PF01205"/>
    </source>
</evidence>
<evidence type="ECO:0000313" key="2">
    <source>
        <dbReference type="EMBL" id="OQR88232.1"/>
    </source>
</evidence>
<dbReference type="GO" id="GO:0007018">
    <property type="term" value="P:microtubule-based movement"/>
    <property type="evidence" value="ECO:0007669"/>
    <property type="project" value="InterPro"/>
</dbReference>
<dbReference type="EMBL" id="JNBS01003330">
    <property type="protein sequence ID" value="OQR88232.1"/>
    <property type="molecule type" value="Genomic_DNA"/>
</dbReference>
<dbReference type="Pfam" id="PF01205">
    <property type="entry name" value="Impact_N"/>
    <property type="match status" value="1"/>
</dbReference>
<dbReference type="Gene3D" id="1.20.920.60">
    <property type="match status" value="1"/>
</dbReference>
<gene>
    <name evidence="2" type="ORF">THRCLA_22897</name>
</gene>
<dbReference type="GO" id="GO:0030286">
    <property type="term" value="C:dynein complex"/>
    <property type="evidence" value="ECO:0007669"/>
    <property type="project" value="InterPro"/>
</dbReference>
<dbReference type="InterPro" id="IPR026983">
    <property type="entry name" value="DHC"/>
</dbReference>
<proteinExistence type="predicted"/>
<dbReference type="InterPro" id="IPR001498">
    <property type="entry name" value="Impact_N"/>
</dbReference>
<dbReference type="SUPFAM" id="SSF54211">
    <property type="entry name" value="Ribosomal protein S5 domain 2-like"/>
    <property type="match status" value="1"/>
</dbReference>
<dbReference type="PANTHER" id="PTHR22878">
    <property type="entry name" value="DYNEIN HEAVY CHAIN 6, AXONEMAL-LIKE-RELATED"/>
    <property type="match status" value="1"/>
</dbReference>
<dbReference type="GO" id="GO:0045505">
    <property type="term" value="F:dynein intermediate chain binding"/>
    <property type="evidence" value="ECO:0007669"/>
    <property type="project" value="InterPro"/>
</dbReference>